<evidence type="ECO:0000259" key="2">
    <source>
        <dbReference type="PROSITE" id="PS50943"/>
    </source>
</evidence>
<dbReference type="Proteomes" id="UP001168883">
    <property type="component" value="Unassembled WGS sequence"/>
</dbReference>
<dbReference type="InterPro" id="IPR010982">
    <property type="entry name" value="Lambda_DNA-bd_dom_sf"/>
</dbReference>
<dbReference type="SUPFAM" id="SSF47413">
    <property type="entry name" value="lambda repressor-like DNA-binding domains"/>
    <property type="match status" value="1"/>
</dbReference>
<evidence type="ECO:0000313" key="3">
    <source>
        <dbReference type="EMBL" id="MDO3680667.1"/>
    </source>
</evidence>
<evidence type="ECO:0000256" key="1">
    <source>
        <dbReference type="ARBA" id="ARBA00023125"/>
    </source>
</evidence>
<dbReference type="EMBL" id="JAUMKJ010000044">
    <property type="protein sequence ID" value="MDO3680667.1"/>
    <property type="molecule type" value="Genomic_DNA"/>
</dbReference>
<dbReference type="Gene3D" id="1.10.260.40">
    <property type="entry name" value="lambda repressor-like DNA-binding domains"/>
    <property type="match status" value="1"/>
</dbReference>
<dbReference type="PANTHER" id="PTHR46558">
    <property type="entry name" value="TRACRIPTIONAL REGULATORY PROTEIN-RELATED-RELATED"/>
    <property type="match status" value="1"/>
</dbReference>
<gene>
    <name evidence="3" type="ORF">Q3C12_27010</name>
</gene>
<name>A0ABT8VI65_9BACL</name>
<protein>
    <submittedName>
        <fullName evidence="3">Helix-turn-helix domain-containing protein</fullName>
    </submittedName>
</protein>
<feature type="domain" description="HTH cro/C1-type" evidence="2">
    <location>
        <begin position="9"/>
        <end position="63"/>
    </location>
</feature>
<accession>A0ABT8VI65</accession>
<evidence type="ECO:0000313" key="4">
    <source>
        <dbReference type="Proteomes" id="UP001168883"/>
    </source>
</evidence>
<dbReference type="PROSITE" id="PS50943">
    <property type="entry name" value="HTH_CROC1"/>
    <property type="match status" value="1"/>
</dbReference>
<organism evidence="3 4">
    <name type="scientific">Paenibacillus ehimensis</name>
    <dbReference type="NCBI Taxonomy" id="79264"/>
    <lineage>
        <taxon>Bacteria</taxon>
        <taxon>Bacillati</taxon>
        <taxon>Bacillota</taxon>
        <taxon>Bacilli</taxon>
        <taxon>Bacillales</taxon>
        <taxon>Paenibacillaceae</taxon>
        <taxon>Paenibacillus</taxon>
    </lineage>
</organism>
<reference evidence="3" key="1">
    <citation type="submission" date="2023-07" db="EMBL/GenBank/DDBJ databases">
        <authorList>
            <person name="Aktuganov G."/>
            <person name="Boyko T."/>
            <person name="Delegan Y."/>
            <person name="Galimzianova N."/>
            <person name="Gilvanova E."/>
            <person name="Korobov V."/>
            <person name="Kuzmina L."/>
            <person name="Melentiev A."/>
            <person name="Milman P."/>
            <person name="Ryabova A."/>
            <person name="Stupak E."/>
            <person name="Yasakov T."/>
            <person name="Zharikova N."/>
            <person name="Zhurenko E."/>
        </authorList>
    </citation>
    <scope>NUCLEOTIDE SEQUENCE</scope>
    <source>
        <strain evidence="3">IB-739</strain>
    </source>
</reference>
<keyword evidence="1" id="KW-0238">DNA-binding</keyword>
<comment type="caution">
    <text evidence="3">The sequence shown here is derived from an EMBL/GenBank/DDBJ whole genome shotgun (WGS) entry which is preliminary data.</text>
</comment>
<dbReference type="Pfam" id="PF01381">
    <property type="entry name" value="HTH_3"/>
    <property type="match status" value="1"/>
</dbReference>
<sequence>MSQTLGMRIRERRTKLNLTQDELAEKLGMTRANFSSYESDRNIPPSIILGKIADALNVSVDYLLGRIDEPYQIYLNKSADHLSLEDQNLLRKFLIESEELIRQKGDISEEKLSHVLEFMGYVFRKEIEDKKKSQS</sequence>
<dbReference type="PANTHER" id="PTHR46558:SF11">
    <property type="entry name" value="HTH-TYPE TRANSCRIPTIONAL REGULATOR XRE"/>
    <property type="match status" value="1"/>
</dbReference>
<keyword evidence="4" id="KW-1185">Reference proteome</keyword>
<dbReference type="InterPro" id="IPR001387">
    <property type="entry name" value="Cro/C1-type_HTH"/>
</dbReference>
<dbReference type="RefSeq" id="WP_302880880.1">
    <property type="nucleotide sequence ID" value="NZ_JAUMKJ010000044.1"/>
</dbReference>
<dbReference type="CDD" id="cd00093">
    <property type="entry name" value="HTH_XRE"/>
    <property type="match status" value="1"/>
</dbReference>
<dbReference type="SMART" id="SM00530">
    <property type="entry name" value="HTH_XRE"/>
    <property type="match status" value="1"/>
</dbReference>
<proteinExistence type="predicted"/>